<reference evidence="1 2" key="1">
    <citation type="journal article" date="2019" name="Nat. Ecol. Evol.">
        <title>Megaphylogeny resolves global patterns of mushroom evolution.</title>
        <authorList>
            <person name="Varga T."/>
            <person name="Krizsan K."/>
            <person name="Foldi C."/>
            <person name="Dima B."/>
            <person name="Sanchez-Garcia M."/>
            <person name="Sanchez-Ramirez S."/>
            <person name="Szollosi G.J."/>
            <person name="Szarkandi J.G."/>
            <person name="Papp V."/>
            <person name="Albert L."/>
            <person name="Andreopoulos W."/>
            <person name="Angelini C."/>
            <person name="Antonin V."/>
            <person name="Barry K.W."/>
            <person name="Bougher N.L."/>
            <person name="Buchanan P."/>
            <person name="Buyck B."/>
            <person name="Bense V."/>
            <person name="Catcheside P."/>
            <person name="Chovatia M."/>
            <person name="Cooper J."/>
            <person name="Damon W."/>
            <person name="Desjardin D."/>
            <person name="Finy P."/>
            <person name="Geml J."/>
            <person name="Haridas S."/>
            <person name="Hughes K."/>
            <person name="Justo A."/>
            <person name="Karasinski D."/>
            <person name="Kautmanova I."/>
            <person name="Kiss B."/>
            <person name="Kocsube S."/>
            <person name="Kotiranta H."/>
            <person name="LaButti K.M."/>
            <person name="Lechner B.E."/>
            <person name="Liimatainen K."/>
            <person name="Lipzen A."/>
            <person name="Lukacs Z."/>
            <person name="Mihaltcheva S."/>
            <person name="Morgado L.N."/>
            <person name="Niskanen T."/>
            <person name="Noordeloos M.E."/>
            <person name="Ohm R.A."/>
            <person name="Ortiz-Santana B."/>
            <person name="Ovrebo C."/>
            <person name="Racz N."/>
            <person name="Riley R."/>
            <person name="Savchenko A."/>
            <person name="Shiryaev A."/>
            <person name="Soop K."/>
            <person name="Spirin V."/>
            <person name="Szebenyi C."/>
            <person name="Tomsovsky M."/>
            <person name="Tulloss R.E."/>
            <person name="Uehling J."/>
            <person name="Grigoriev I.V."/>
            <person name="Vagvolgyi C."/>
            <person name="Papp T."/>
            <person name="Martin F.M."/>
            <person name="Miettinen O."/>
            <person name="Hibbett D.S."/>
            <person name="Nagy L.G."/>
        </authorList>
    </citation>
    <scope>NUCLEOTIDE SEQUENCE [LARGE SCALE GENOMIC DNA]</scope>
    <source>
        <strain evidence="1 2">CBS 166.37</strain>
    </source>
</reference>
<organism evidence="1 2">
    <name type="scientific">Crucibulum laeve</name>
    <dbReference type="NCBI Taxonomy" id="68775"/>
    <lineage>
        <taxon>Eukaryota</taxon>
        <taxon>Fungi</taxon>
        <taxon>Dikarya</taxon>
        <taxon>Basidiomycota</taxon>
        <taxon>Agaricomycotina</taxon>
        <taxon>Agaricomycetes</taxon>
        <taxon>Agaricomycetidae</taxon>
        <taxon>Agaricales</taxon>
        <taxon>Agaricineae</taxon>
        <taxon>Nidulariaceae</taxon>
        <taxon>Crucibulum</taxon>
    </lineage>
</organism>
<evidence type="ECO:0000313" key="2">
    <source>
        <dbReference type="Proteomes" id="UP000308652"/>
    </source>
</evidence>
<feature type="non-terminal residue" evidence="1">
    <location>
        <position position="58"/>
    </location>
</feature>
<protein>
    <submittedName>
        <fullName evidence="1">Uncharacterized protein</fullName>
    </submittedName>
</protein>
<dbReference type="EMBL" id="ML213616">
    <property type="protein sequence ID" value="TFK36126.1"/>
    <property type="molecule type" value="Genomic_DNA"/>
</dbReference>
<keyword evidence="2" id="KW-1185">Reference proteome</keyword>
<evidence type="ECO:0000313" key="1">
    <source>
        <dbReference type="EMBL" id="TFK36126.1"/>
    </source>
</evidence>
<sequence length="58" mass="6409">LRGGCHCRSTIYTIKMPSSPAEISGAPGYQAPIRDFDHCKTNRKTSGSLFQSWLIVPQ</sequence>
<proteinExistence type="predicted"/>
<gene>
    <name evidence="1" type="ORF">BDQ12DRAFT_563756</name>
</gene>
<dbReference type="OrthoDB" id="5422068at2759"/>
<dbReference type="Proteomes" id="UP000308652">
    <property type="component" value="Unassembled WGS sequence"/>
</dbReference>
<accession>A0A5C3LVJ4</accession>
<name>A0A5C3LVJ4_9AGAR</name>
<dbReference type="Gene3D" id="3.90.1590.10">
    <property type="entry name" value="glutathione-dependent formaldehyde- activating enzyme (gfa)"/>
    <property type="match status" value="1"/>
</dbReference>
<dbReference type="AlphaFoldDB" id="A0A5C3LVJ4"/>
<feature type="non-terminal residue" evidence="1">
    <location>
        <position position="1"/>
    </location>
</feature>